<keyword evidence="1" id="KW-0732">Signal</keyword>
<gene>
    <name evidence="2" type="ORF">QO034_18885</name>
</gene>
<evidence type="ECO:0000256" key="1">
    <source>
        <dbReference type="SAM" id="SignalP"/>
    </source>
</evidence>
<organism evidence="2 3">
    <name type="scientific">Sedimentitalea xiamensis</name>
    <dbReference type="NCBI Taxonomy" id="3050037"/>
    <lineage>
        <taxon>Bacteria</taxon>
        <taxon>Pseudomonadati</taxon>
        <taxon>Pseudomonadota</taxon>
        <taxon>Alphaproteobacteria</taxon>
        <taxon>Rhodobacterales</taxon>
        <taxon>Paracoccaceae</taxon>
        <taxon>Sedimentitalea</taxon>
    </lineage>
</organism>
<evidence type="ECO:0000313" key="3">
    <source>
        <dbReference type="Proteomes" id="UP001227126"/>
    </source>
</evidence>
<comment type="caution">
    <text evidence="2">The sequence shown here is derived from an EMBL/GenBank/DDBJ whole genome shotgun (WGS) entry which is preliminary data.</text>
</comment>
<name>A0ABT7FJ43_9RHOB</name>
<feature type="chain" id="PRO_5046627035" evidence="1">
    <location>
        <begin position="22"/>
        <end position="93"/>
    </location>
</feature>
<sequence length="93" mass="9702">MKRLLLSALAALIAQTTTVSAQDNCAPRDDVIAHLAGEYGETRYSLGLESRGLLMELFVNRTTGTWTLTAVAPSGIACLVASGDAFQSVGGDT</sequence>
<dbReference type="RefSeq" id="WP_284487089.1">
    <property type="nucleotide sequence ID" value="NZ_JASNJE010000031.1"/>
</dbReference>
<reference evidence="2 3" key="1">
    <citation type="submission" date="2023-05" db="EMBL/GenBank/DDBJ databases">
        <title>Sedimentitalea sp. nov. JM2-8.</title>
        <authorList>
            <person name="Huang J."/>
        </authorList>
    </citation>
    <scope>NUCLEOTIDE SEQUENCE [LARGE SCALE GENOMIC DNA]</scope>
    <source>
        <strain evidence="2 3">JM2-8</strain>
    </source>
</reference>
<keyword evidence="3" id="KW-1185">Reference proteome</keyword>
<feature type="signal peptide" evidence="1">
    <location>
        <begin position="1"/>
        <end position="21"/>
    </location>
</feature>
<evidence type="ECO:0000313" key="2">
    <source>
        <dbReference type="EMBL" id="MDK3075158.1"/>
    </source>
</evidence>
<dbReference type="EMBL" id="JASNJE010000031">
    <property type="protein sequence ID" value="MDK3075158.1"/>
    <property type="molecule type" value="Genomic_DNA"/>
</dbReference>
<dbReference type="Proteomes" id="UP001227126">
    <property type="component" value="Unassembled WGS sequence"/>
</dbReference>
<proteinExistence type="predicted"/>
<accession>A0ABT7FJ43</accession>
<protein>
    <submittedName>
        <fullName evidence="2">Uncharacterized protein</fullName>
    </submittedName>
</protein>